<dbReference type="Pfam" id="PF00348">
    <property type="entry name" value="polyprenyl_synt"/>
    <property type="match status" value="1"/>
</dbReference>
<keyword evidence="5" id="KW-0460">Magnesium</keyword>
<comment type="function">
    <text evidence="7">Supplies octaprenyl diphosphate, the precursor for the side chain of the isoprenoid quinones ubiquinone and menaquinone.</text>
</comment>
<dbReference type="InterPro" id="IPR033749">
    <property type="entry name" value="Polyprenyl_synt_CS"/>
</dbReference>
<evidence type="ECO:0000256" key="1">
    <source>
        <dbReference type="ARBA" id="ARBA00001946"/>
    </source>
</evidence>
<dbReference type="InterPro" id="IPR008949">
    <property type="entry name" value="Isoprenoid_synthase_dom_sf"/>
</dbReference>
<dbReference type="Proteomes" id="UP000297890">
    <property type="component" value="Unassembled WGS sequence"/>
</dbReference>
<evidence type="ECO:0000256" key="8">
    <source>
        <dbReference type="ARBA" id="ARBA00066511"/>
    </source>
</evidence>
<evidence type="ECO:0000313" key="14">
    <source>
        <dbReference type="Proteomes" id="UP000297890"/>
    </source>
</evidence>
<evidence type="ECO:0000256" key="7">
    <source>
        <dbReference type="ARBA" id="ARBA00055029"/>
    </source>
</evidence>
<dbReference type="GO" id="GO:0106350">
    <property type="term" value="F:all-trans-octaprenyl-diphosphate synthase activity"/>
    <property type="evidence" value="ECO:0007669"/>
    <property type="project" value="UniProtKB-EC"/>
</dbReference>
<dbReference type="InterPro" id="IPR000092">
    <property type="entry name" value="Polyprenyl_synt"/>
</dbReference>
<proteinExistence type="inferred from homology"/>
<comment type="similarity">
    <text evidence="2 12">Belongs to the FPP/GGPP synthase family.</text>
</comment>
<dbReference type="FunFam" id="1.10.600.10:FF:000002">
    <property type="entry name" value="Octaprenyl diphosphate synthase"/>
    <property type="match status" value="1"/>
</dbReference>
<comment type="catalytic activity">
    <reaction evidence="6">
        <text>5 isopentenyl diphosphate + (2E,6E)-farnesyl diphosphate = all-trans-octaprenyl diphosphate + 5 diphosphate</text>
        <dbReference type="Rhea" id="RHEA:27798"/>
        <dbReference type="ChEBI" id="CHEBI:33019"/>
        <dbReference type="ChEBI" id="CHEBI:57711"/>
        <dbReference type="ChEBI" id="CHEBI:128769"/>
        <dbReference type="ChEBI" id="CHEBI:175763"/>
        <dbReference type="EC" id="2.5.1.90"/>
    </reaction>
</comment>
<evidence type="ECO:0000256" key="2">
    <source>
        <dbReference type="ARBA" id="ARBA00006706"/>
    </source>
</evidence>
<evidence type="ECO:0000256" key="9">
    <source>
        <dbReference type="ARBA" id="ARBA00072473"/>
    </source>
</evidence>
<evidence type="ECO:0000313" key="13">
    <source>
        <dbReference type="EMBL" id="TFZ83219.1"/>
    </source>
</evidence>
<evidence type="ECO:0000256" key="12">
    <source>
        <dbReference type="RuleBase" id="RU004466"/>
    </source>
</evidence>
<comment type="caution">
    <text evidence="13">The sequence shown here is derived from an EMBL/GenBank/DDBJ whole genome shotgun (WGS) entry which is preliminary data.</text>
</comment>
<dbReference type="SFLD" id="SFLDS00005">
    <property type="entry name" value="Isoprenoid_Synthase_Type_I"/>
    <property type="match status" value="1"/>
</dbReference>
<reference evidence="13 14" key="1">
    <citation type="journal article" date="2019" name="ISME J.">
        <title>Candidatus Macondimonas diazotrophica, a novel gammaproteobacterial genus dominating crude-oil-contaminated coastal sediments.</title>
        <authorList>
            <person name="Karthikeyan S."/>
            <person name="Konstantinidis K."/>
        </authorList>
    </citation>
    <scope>NUCLEOTIDE SEQUENCE [LARGE SCALE GENOMIC DNA]</scope>
    <source>
        <strain evidence="13 14">KTK01</strain>
    </source>
</reference>
<name>A0A4Z0F9V6_9GAMM</name>
<dbReference type="EMBL" id="SRIO01000004">
    <property type="protein sequence ID" value="TFZ83219.1"/>
    <property type="molecule type" value="Genomic_DNA"/>
</dbReference>
<dbReference type="PANTHER" id="PTHR12001">
    <property type="entry name" value="GERANYLGERANYL PYROPHOSPHATE SYNTHASE"/>
    <property type="match status" value="1"/>
</dbReference>
<dbReference type="EC" id="2.5.1.90" evidence="8"/>
<gene>
    <name evidence="13" type="ORF">E4680_03960</name>
</gene>
<dbReference type="AlphaFoldDB" id="A0A4Z0F9V6"/>
<keyword evidence="4" id="KW-0479">Metal-binding</keyword>
<evidence type="ECO:0000256" key="11">
    <source>
        <dbReference type="ARBA" id="ARBA00083124"/>
    </source>
</evidence>
<dbReference type="GO" id="GO:0008299">
    <property type="term" value="P:isoprenoid biosynthetic process"/>
    <property type="evidence" value="ECO:0007669"/>
    <property type="project" value="InterPro"/>
</dbReference>
<dbReference type="RefSeq" id="WP_135281099.1">
    <property type="nucleotide sequence ID" value="NZ_SRIO01000004.1"/>
</dbReference>
<dbReference type="Gene3D" id="1.10.600.10">
    <property type="entry name" value="Farnesyl Diphosphate Synthase"/>
    <property type="match status" value="1"/>
</dbReference>
<accession>A0A4Z0F9V6</accession>
<dbReference type="PANTHER" id="PTHR12001:SF69">
    <property type="entry name" value="ALL TRANS-POLYPRENYL-DIPHOSPHATE SYNTHASE PDSS1"/>
    <property type="match status" value="1"/>
</dbReference>
<dbReference type="PROSITE" id="PS00723">
    <property type="entry name" value="POLYPRENYL_SYNTHASE_1"/>
    <property type="match status" value="1"/>
</dbReference>
<protein>
    <recommendedName>
        <fullName evidence="9">Octaprenyl diphosphate synthase</fullName>
        <ecNumber evidence="8">2.5.1.90</ecNumber>
    </recommendedName>
    <alternativeName>
        <fullName evidence="11">All-trans-octaprenyl-diphosphate synthase</fullName>
    </alternativeName>
    <alternativeName>
        <fullName evidence="10">Octaprenyl pyrophosphate synthase</fullName>
    </alternativeName>
</protein>
<dbReference type="OrthoDB" id="9805316at2"/>
<evidence type="ECO:0000256" key="5">
    <source>
        <dbReference type="ARBA" id="ARBA00022842"/>
    </source>
</evidence>
<comment type="cofactor">
    <cofactor evidence="1">
        <name>Mg(2+)</name>
        <dbReference type="ChEBI" id="CHEBI:18420"/>
    </cofactor>
</comment>
<dbReference type="CDD" id="cd00685">
    <property type="entry name" value="Trans_IPPS_HT"/>
    <property type="match status" value="1"/>
</dbReference>
<evidence type="ECO:0000256" key="4">
    <source>
        <dbReference type="ARBA" id="ARBA00022723"/>
    </source>
</evidence>
<evidence type="ECO:0000256" key="10">
    <source>
        <dbReference type="ARBA" id="ARBA00079637"/>
    </source>
</evidence>
<keyword evidence="3 12" id="KW-0808">Transferase</keyword>
<dbReference type="SUPFAM" id="SSF48576">
    <property type="entry name" value="Terpenoid synthases"/>
    <property type="match status" value="1"/>
</dbReference>
<dbReference type="GO" id="GO:0046872">
    <property type="term" value="F:metal ion binding"/>
    <property type="evidence" value="ECO:0007669"/>
    <property type="project" value="UniProtKB-KW"/>
</dbReference>
<evidence type="ECO:0000256" key="3">
    <source>
        <dbReference type="ARBA" id="ARBA00022679"/>
    </source>
</evidence>
<organism evidence="13 14">
    <name type="scientific">Candidatus Macondimonas diazotrophica</name>
    <dbReference type="NCBI Taxonomy" id="2305248"/>
    <lineage>
        <taxon>Bacteria</taxon>
        <taxon>Pseudomonadati</taxon>
        <taxon>Pseudomonadota</taxon>
        <taxon>Gammaproteobacteria</taxon>
        <taxon>Chromatiales</taxon>
        <taxon>Ectothiorhodospiraceae</taxon>
        <taxon>Candidatus Macondimonas</taxon>
    </lineage>
</organism>
<evidence type="ECO:0000256" key="6">
    <source>
        <dbReference type="ARBA" id="ARBA00051506"/>
    </source>
</evidence>
<keyword evidence="14" id="KW-1185">Reference proteome</keyword>
<sequence length="325" mass="35089">MHNPEITEVLAPIQADMQLMDAVLKRAMNSVVPLVGEINHYIVGSGGKRLRPAVLLFSARACGYTGDQHLRLAAAVEAVHTATLLHDDVVDSSGLRRGRATANQVWGNEASVLVGDFMYSRATQMIVECGRLDIVEILATAANDIAEGEVAQLANRHNPELTEQQYFDVIRNKTARLFEASAQVGAMISGASKSRERALARYGIHLGNAFQLIDDALDFTGSVDVIGKNLGDDLADGKATLPLIHAIRHSPTEAADCIREAIRKGSLEQLPAILKAIESTAAIDYTARLAAHESEQAIDALSELDPTPYRESLSALARFAVQRDC</sequence>